<reference evidence="3" key="1">
    <citation type="submission" date="2023-03" db="EMBL/GenBank/DDBJ databases">
        <authorList>
            <person name="Steffen K."/>
            <person name="Cardenas P."/>
        </authorList>
    </citation>
    <scope>NUCLEOTIDE SEQUENCE</scope>
</reference>
<gene>
    <name evidence="3" type="ORF">GBAR_LOCUS30301</name>
</gene>
<dbReference type="EMBL" id="CASHTH010004284">
    <property type="protein sequence ID" value="CAI8055507.1"/>
    <property type="molecule type" value="Genomic_DNA"/>
</dbReference>
<evidence type="ECO:0000259" key="2">
    <source>
        <dbReference type="Pfam" id="PF14780"/>
    </source>
</evidence>
<evidence type="ECO:0000256" key="1">
    <source>
        <dbReference type="SAM" id="MobiDB-lite"/>
    </source>
</evidence>
<feature type="compositionally biased region" description="Low complexity" evidence="1">
    <location>
        <begin position="264"/>
        <end position="276"/>
    </location>
</feature>
<feature type="region of interest" description="Disordered" evidence="1">
    <location>
        <begin position="480"/>
        <end position="511"/>
    </location>
</feature>
<feature type="compositionally biased region" description="Basic residues" evidence="1">
    <location>
        <begin position="298"/>
        <end position="322"/>
    </location>
</feature>
<feature type="compositionally biased region" description="Low complexity" evidence="1">
    <location>
        <begin position="337"/>
        <end position="347"/>
    </location>
</feature>
<feature type="compositionally biased region" description="Polar residues" evidence="1">
    <location>
        <begin position="209"/>
        <end position="218"/>
    </location>
</feature>
<feature type="compositionally biased region" description="Polar residues" evidence="1">
    <location>
        <begin position="557"/>
        <end position="583"/>
    </location>
</feature>
<protein>
    <recommendedName>
        <fullName evidence="2">Nucleolus and neural progenitor protein-like N-terminal domain-containing protein</fullName>
    </recommendedName>
</protein>
<feature type="region of interest" description="Disordered" evidence="1">
    <location>
        <begin position="528"/>
        <end position="618"/>
    </location>
</feature>
<evidence type="ECO:0000313" key="4">
    <source>
        <dbReference type="Proteomes" id="UP001174909"/>
    </source>
</evidence>
<feature type="compositionally biased region" description="Polar residues" evidence="1">
    <location>
        <begin position="376"/>
        <end position="405"/>
    </location>
</feature>
<feature type="compositionally biased region" description="Polar residues" evidence="1">
    <location>
        <begin position="487"/>
        <end position="501"/>
    </location>
</feature>
<keyword evidence="4" id="KW-1185">Reference proteome</keyword>
<feature type="compositionally biased region" description="Polar residues" evidence="1">
    <location>
        <begin position="528"/>
        <end position="548"/>
    </location>
</feature>
<feature type="region of interest" description="Disordered" evidence="1">
    <location>
        <begin position="197"/>
        <end position="218"/>
    </location>
</feature>
<accession>A0AA35TYR1</accession>
<feature type="compositionally biased region" description="Basic residues" evidence="1">
    <location>
        <begin position="417"/>
        <end position="433"/>
    </location>
</feature>
<feature type="compositionally biased region" description="Low complexity" evidence="1">
    <location>
        <begin position="584"/>
        <end position="594"/>
    </location>
</feature>
<organism evidence="3 4">
    <name type="scientific">Geodia barretti</name>
    <name type="common">Barrett's horny sponge</name>
    <dbReference type="NCBI Taxonomy" id="519541"/>
    <lineage>
        <taxon>Eukaryota</taxon>
        <taxon>Metazoa</taxon>
        <taxon>Porifera</taxon>
        <taxon>Demospongiae</taxon>
        <taxon>Heteroscleromorpha</taxon>
        <taxon>Tetractinellida</taxon>
        <taxon>Astrophorina</taxon>
        <taxon>Geodiidae</taxon>
        <taxon>Geodia</taxon>
    </lineage>
</organism>
<feature type="compositionally biased region" description="Basic and acidic residues" evidence="1">
    <location>
        <begin position="406"/>
        <end position="416"/>
    </location>
</feature>
<feature type="compositionally biased region" description="Polar residues" evidence="1">
    <location>
        <begin position="246"/>
        <end position="258"/>
    </location>
</feature>
<dbReference type="InterPro" id="IPR027951">
    <property type="entry name" value="Nepro_N"/>
</dbReference>
<comment type="caution">
    <text evidence="3">The sequence shown here is derived from an EMBL/GenBank/DDBJ whole genome shotgun (WGS) entry which is preliminary data.</text>
</comment>
<proteinExistence type="predicted"/>
<dbReference type="Pfam" id="PF14780">
    <property type="entry name" value="NEPRO_N"/>
    <property type="match status" value="1"/>
</dbReference>
<name>A0AA35TYR1_GEOBA</name>
<dbReference type="Proteomes" id="UP001174909">
    <property type="component" value="Unassembled WGS sequence"/>
</dbReference>
<feature type="compositionally biased region" description="Basic and acidic residues" evidence="1">
    <location>
        <begin position="609"/>
        <end position="618"/>
    </location>
</feature>
<feature type="domain" description="Nucleolus and neural progenitor protein-like N-terminal" evidence="2">
    <location>
        <begin position="23"/>
        <end position="162"/>
    </location>
</feature>
<feature type="non-terminal residue" evidence="3">
    <location>
        <position position="618"/>
    </location>
</feature>
<sequence>MATGRVGVVELKKRCLPRICVGALSKEHVIFSKMLHRAKNQQRHDLSFQKMTGVSRKVKKYLATVNLQQKLRLLIKELFSVNVSHPVGMLETVEAFFQQLLESSIFTADLLEFIEETWREVNQRLTKALFISLNTVMLASLSRLWVCLRYHLLGIAETYSVLKSTVPQAKTPVSHVVSVLKQSQSRYLGTSALRHLRPPPKLPIEPSPSMLQSSGNLPSNSVILTDDTGVAVTLSEEEMLARARDFQTSSNTGPSKSSILGAPSSELQSPSISSTSGGPGTTTMNSKTKETGNETAKTKKNRKRKKWQKLLHAKRLLKKPPSNKKNQFTHNEKSSQQKKASSTAVSSLVQTSKAPGCSIDSGKGAPCESSAPVETVASQTLTPSASEPSNPTKTVSSNATETSLSKADKKECPEQNKKKRKHKSKWKPKRLQKRRDVSDSPQRGGFRLAVVRKNGMDKLIFGTQTLPAIQAKKKAAREKKKIAKTASASPKLSTPTFSNGPPASEKTKKPLLSGSLLSLTAMATSTPVQNSPLICSSRTHPPSDQWTPLGSGLLPTPSFSSLKTSPSTNQETPTAGSSRALYTSFSSTARGSSSNGIPAKNPTSESVDDIDKIFSHLS</sequence>
<dbReference type="AlphaFoldDB" id="A0AA35TYR1"/>
<feature type="region of interest" description="Disordered" evidence="1">
    <location>
        <begin position="244"/>
        <end position="449"/>
    </location>
</feature>
<evidence type="ECO:0000313" key="3">
    <source>
        <dbReference type="EMBL" id="CAI8055507.1"/>
    </source>
</evidence>